<keyword evidence="3 7" id="KW-0812">Transmembrane</keyword>
<dbReference type="Gene3D" id="1.20.1540.10">
    <property type="entry name" value="Rhomboid-like"/>
    <property type="match status" value="1"/>
</dbReference>
<keyword evidence="4" id="KW-0378">Hydrolase</keyword>
<comment type="subcellular location">
    <subcellularLocation>
        <location evidence="1">Membrane</location>
        <topology evidence="1">Multi-pass membrane protein</topology>
    </subcellularLocation>
</comment>
<evidence type="ECO:0000256" key="3">
    <source>
        <dbReference type="ARBA" id="ARBA00022692"/>
    </source>
</evidence>
<evidence type="ECO:0000256" key="4">
    <source>
        <dbReference type="ARBA" id="ARBA00022801"/>
    </source>
</evidence>
<feature type="transmembrane region" description="Helical" evidence="7">
    <location>
        <begin position="52"/>
        <end position="79"/>
    </location>
</feature>
<dbReference type="Proteomes" id="UP000198510">
    <property type="component" value="Unassembled WGS sequence"/>
</dbReference>
<dbReference type="RefSeq" id="WP_089681294.1">
    <property type="nucleotide sequence ID" value="NZ_FNFO01000003.1"/>
</dbReference>
<dbReference type="SUPFAM" id="SSF144091">
    <property type="entry name" value="Rhomboid-like"/>
    <property type="match status" value="1"/>
</dbReference>
<proteinExistence type="inferred from homology"/>
<dbReference type="EMBL" id="FNFO01000003">
    <property type="protein sequence ID" value="SDK68264.1"/>
    <property type="molecule type" value="Genomic_DNA"/>
</dbReference>
<dbReference type="Pfam" id="PF01694">
    <property type="entry name" value="Rhomboid"/>
    <property type="match status" value="2"/>
</dbReference>
<dbReference type="InterPro" id="IPR035952">
    <property type="entry name" value="Rhomboid-like_sf"/>
</dbReference>
<evidence type="ECO:0000256" key="6">
    <source>
        <dbReference type="ARBA" id="ARBA00023136"/>
    </source>
</evidence>
<comment type="similarity">
    <text evidence="2">Belongs to the peptidase S54 family.</text>
</comment>
<feature type="transmembrane region" description="Helical" evidence="7">
    <location>
        <begin position="91"/>
        <end position="109"/>
    </location>
</feature>
<organism evidence="9 10">
    <name type="scientific">Catalinimonas alkaloidigena</name>
    <dbReference type="NCBI Taxonomy" id="1075417"/>
    <lineage>
        <taxon>Bacteria</taxon>
        <taxon>Pseudomonadati</taxon>
        <taxon>Bacteroidota</taxon>
        <taxon>Cytophagia</taxon>
        <taxon>Cytophagales</taxon>
        <taxon>Catalimonadaceae</taxon>
        <taxon>Catalinimonas</taxon>
    </lineage>
</organism>
<evidence type="ECO:0000256" key="1">
    <source>
        <dbReference type="ARBA" id="ARBA00004141"/>
    </source>
</evidence>
<evidence type="ECO:0000256" key="5">
    <source>
        <dbReference type="ARBA" id="ARBA00022989"/>
    </source>
</evidence>
<feature type="transmembrane region" description="Helical" evidence="7">
    <location>
        <begin position="190"/>
        <end position="211"/>
    </location>
</feature>
<feature type="domain" description="Peptidase S54 rhomboid" evidence="8">
    <location>
        <begin position="51"/>
        <end position="110"/>
    </location>
</feature>
<reference evidence="9 10" key="1">
    <citation type="submission" date="2016-10" db="EMBL/GenBank/DDBJ databases">
        <authorList>
            <person name="de Groot N.N."/>
        </authorList>
    </citation>
    <scope>NUCLEOTIDE SEQUENCE [LARGE SCALE GENOMIC DNA]</scope>
    <source>
        <strain evidence="9 10">DSM 25186</strain>
    </source>
</reference>
<dbReference type="InterPro" id="IPR050925">
    <property type="entry name" value="Rhomboid_protease_S54"/>
</dbReference>
<gene>
    <name evidence="9" type="ORF">SAMN05421823_103274</name>
</gene>
<evidence type="ECO:0000256" key="7">
    <source>
        <dbReference type="SAM" id="Phobius"/>
    </source>
</evidence>
<dbReference type="PANTHER" id="PTHR43731:SF14">
    <property type="entry name" value="PRESENILIN-ASSOCIATED RHOMBOID-LIKE PROTEIN, MITOCHONDRIAL"/>
    <property type="match status" value="1"/>
</dbReference>
<keyword evidence="6 7" id="KW-0472">Membrane</keyword>
<feature type="transmembrane region" description="Helical" evidence="7">
    <location>
        <begin position="218"/>
        <end position="237"/>
    </location>
</feature>
<keyword evidence="10" id="KW-1185">Reference proteome</keyword>
<name>A0A1G9DWM4_9BACT</name>
<dbReference type="STRING" id="1075417.SAMN05421823_103274"/>
<feature type="transmembrane region" description="Helical" evidence="7">
    <location>
        <begin position="243"/>
        <end position="261"/>
    </location>
</feature>
<feature type="transmembrane region" description="Helical" evidence="7">
    <location>
        <begin position="12"/>
        <end position="32"/>
    </location>
</feature>
<evidence type="ECO:0000313" key="9">
    <source>
        <dbReference type="EMBL" id="SDK68264.1"/>
    </source>
</evidence>
<evidence type="ECO:0000259" key="8">
    <source>
        <dbReference type="Pfam" id="PF01694"/>
    </source>
</evidence>
<accession>A0A1G9DWM4</accession>
<dbReference type="GO" id="GO:0004252">
    <property type="term" value="F:serine-type endopeptidase activity"/>
    <property type="evidence" value="ECO:0007669"/>
    <property type="project" value="InterPro"/>
</dbReference>
<dbReference type="PANTHER" id="PTHR43731">
    <property type="entry name" value="RHOMBOID PROTEASE"/>
    <property type="match status" value="1"/>
</dbReference>
<dbReference type="OrthoDB" id="9807874at2"/>
<dbReference type="InterPro" id="IPR022764">
    <property type="entry name" value="Peptidase_S54_rhomboid_dom"/>
</dbReference>
<dbReference type="GO" id="GO:0016020">
    <property type="term" value="C:membrane"/>
    <property type="evidence" value="ECO:0007669"/>
    <property type="project" value="UniProtKB-SubCell"/>
</dbReference>
<dbReference type="AlphaFoldDB" id="A0A1G9DWM4"/>
<feature type="domain" description="Peptidase S54 rhomboid" evidence="8">
    <location>
        <begin position="171"/>
        <end position="258"/>
    </location>
</feature>
<dbReference type="SMART" id="SM01160">
    <property type="entry name" value="DUF1751"/>
    <property type="match status" value="1"/>
</dbReference>
<evidence type="ECO:0000313" key="10">
    <source>
        <dbReference type="Proteomes" id="UP000198510"/>
    </source>
</evidence>
<evidence type="ECO:0000256" key="2">
    <source>
        <dbReference type="ARBA" id="ARBA00009045"/>
    </source>
</evidence>
<protein>
    <submittedName>
        <fullName evidence="9">Rhomboid family protein</fullName>
    </submittedName>
</protein>
<keyword evidence="5 7" id="KW-1133">Transmembrane helix</keyword>
<sequence length="269" mass="30880">MGFQLTPVVKNLLLINVVLFGFDYLLGDSWLTRGILANILGLRYLLADTFHIYQFVTYMFVHADFSHLFFNMFGLLIFGPMLERFWGAKRFLIFYMVTGIGAGLLYSGVNFYETYRFEQQAIEYSRNPNPTDFRIILQNNRDLFRGVALEATDQYEAHADNVPLRQQTVRLVMEALARKENTPMIGASGAIFGILIAFGLLFPNTQLFLLFPPIPIKAKYIVLFYGVTALFGAIQNVPGDNVAHYAHLGGMLFGWIMVSFWKQDRDRFY</sequence>